<evidence type="ECO:0000313" key="2">
    <source>
        <dbReference type="Proteomes" id="UP000252355"/>
    </source>
</evidence>
<name>A0A367ZMF4_9BACT</name>
<dbReference type="Proteomes" id="UP000252355">
    <property type="component" value="Unassembled WGS sequence"/>
</dbReference>
<dbReference type="EMBL" id="QOQW01000017">
    <property type="protein sequence ID" value="RCK78939.1"/>
    <property type="molecule type" value="Genomic_DNA"/>
</dbReference>
<proteinExistence type="predicted"/>
<comment type="caution">
    <text evidence="1">The sequence shown here is derived from an EMBL/GenBank/DDBJ whole genome shotgun (WGS) entry which is preliminary data.</text>
</comment>
<protein>
    <submittedName>
        <fullName evidence="1">Uncharacterized protein</fullName>
    </submittedName>
</protein>
<reference evidence="1 2" key="1">
    <citation type="submission" date="2018-05" db="EMBL/GenBank/DDBJ databases">
        <title>A metagenomic window into the 2 km-deep terrestrial subsurface aquifer revealed taxonomically and functionally diverse microbial community comprising novel uncultured bacterial lineages.</title>
        <authorList>
            <person name="Kadnikov V.V."/>
            <person name="Mardanov A.V."/>
            <person name="Beletsky A.V."/>
            <person name="Banks D."/>
            <person name="Pimenov N.V."/>
            <person name="Frank Y.A."/>
            <person name="Karnachuk O.V."/>
            <person name="Ravin N.V."/>
        </authorList>
    </citation>
    <scope>NUCLEOTIDE SEQUENCE [LARGE SCALE GENOMIC DNA]</scope>
    <source>
        <strain evidence="1">BY5</strain>
    </source>
</reference>
<dbReference type="AlphaFoldDB" id="A0A367ZMF4"/>
<sequence length="187" mass="21194">MFLIWWSVAGYAQVDLNELLQTNTVMHAELLRLAFHNANANWSVRTKLLAFRTATHLMSINFLINKSLDHGQKRKEWVDAAIELNKKMAEKSHEYAFKGYGGVDYWSDRTKLFAINLAIHFSSMTTVLDKVMADKIKPKIEKLLSDAQTIAFGGVGDTDYWSRSCKVLSSHAIQALGEINTLLAECR</sequence>
<organism evidence="1 2">
    <name type="scientific">Candidatus Ozemobacter sibiricus</name>
    <dbReference type="NCBI Taxonomy" id="2268124"/>
    <lineage>
        <taxon>Bacteria</taxon>
        <taxon>Candidatus Ozemobacteria</taxon>
        <taxon>Candidatus Ozemobacterales</taxon>
        <taxon>Candidatus Ozemobacteraceae</taxon>
        <taxon>Candidatus Ozemobacter</taxon>
    </lineage>
</organism>
<evidence type="ECO:0000313" key="1">
    <source>
        <dbReference type="EMBL" id="RCK78939.1"/>
    </source>
</evidence>
<gene>
    <name evidence="1" type="ORF">OZSIB_0490</name>
</gene>
<accession>A0A367ZMF4</accession>